<evidence type="ECO:0000313" key="6">
    <source>
        <dbReference type="Proteomes" id="UP001056012"/>
    </source>
</evidence>
<dbReference type="PANTHER" id="PTHR47706:SF10">
    <property type="entry name" value="NMRA-LIKE DOMAIN-CONTAINING PROTEIN"/>
    <property type="match status" value="1"/>
</dbReference>
<evidence type="ECO:0000313" key="5">
    <source>
        <dbReference type="EMBL" id="USP74981.1"/>
    </source>
</evidence>
<comment type="similarity">
    <text evidence="1">Belongs to the NmrA-type oxidoreductase family. Isoflavone reductase subfamily.</text>
</comment>
<name>A0A9Q8Z2H3_CURCL</name>
<organism evidence="5 6">
    <name type="scientific">Curvularia clavata</name>
    <dbReference type="NCBI Taxonomy" id="95742"/>
    <lineage>
        <taxon>Eukaryota</taxon>
        <taxon>Fungi</taxon>
        <taxon>Dikarya</taxon>
        <taxon>Ascomycota</taxon>
        <taxon>Pezizomycotina</taxon>
        <taxon>Dothideomycetes</taxon>
        <taxon>Pleosporomycetidae</taxon>
        <taxon>Pleosporales</taxon>
        <taxon>Pleosporineae</taxon>
        <taxon>Pleosporaceae</taxon>
        <taxon>Curvularia</taxon>
    </lineage>
</organism>
<dbReference type="PANTHER" id="PTHR47706">
    <property type="entry name" value="NMRA-LIKE FAMILY PROTEIN"/>
    <property type="match status" value="1"/>
</dbReference>
<dbReference type="InterPro" id="IPR051609">
    <property type="entry name" value="NmrA/Isoflavone_reductase-like"/>
</dbReference>
<dbReference type="AlphaFoldDB" id="A0A9Q8Z2H3"/>
<evidence type="ECO:0000256" key="2">
    <source>
        <dbReference type="ARBA" id="ARBA00022857"/>
    </source>
</evidence>
<accession>A0A9Q8Z2H3</accession>
<gene>
    <name evidence="5" type="ORF">yc1106_02255</name>
</gene>
<dbReference type="OrthoDB" id="419598at2759"/>
<proteinExistence type="inferred from homology"/>
<keyword evidence="6" id="KW-1185">Reference proteome</keyword>
<dbReference type="Pfam" id="PF13460">
    <property type="entry name" value="NAD_binding_10"/>
    <property type="match status" value="1"/>
</dbReference>
<dbReference type="InterPro" id="IPR016040">
    <property type="entry name" value="NAD(P)-bd_dom"/>
</dbReference>
<dbReference type="VEuPathDB" id="FungiDB:yc1106_02255"/>
<sequence length="357" mass="39124">MELKNIAILGPGGNVGTAILDELLQPSSSPPTTITLITRPTSTYSPPTPPPSISTTLIHKTVDYTSLNSLTTAFSAQDAIVNCITGSATQYSTSRLILDAALAAGVKFFFANEFVGNIQSKRYERLPEEFVGAKVRMRKELEELGREGKIKWTSLNGGPFADMSSDRWINPGLMRGPAGFSLPTTHARIYGTGNTPLYWTPLPTIARAAVYMLRNPAPITNRAIHICPFVTRRGEPSCITQRVLLQTLEELLGKKFSTEQVDVEVIWKRALDVLEKHKQGQPGGEQIALAVKGLAVSNQFYEEDQGEGGDAFSWLVENEVVGVEVMSVEEAVREAVERYGRDCKVVEGMYRVEACEG</sequence>
<evidence type="ECO:0000256" key="1">
    <source>
        <dbReference type="ARBA" id="ARBA00005725"/>
    </source>
</evidence>
<dbReference type="GO" id="GO:0016491">
    <property type="term" value="F:oxidoreductase activity"/>
    <property type="evidence" value="ECO:0007669"/>
    <property type="project" value="UniProtKB-KW"/>
</dbReference>
<evidence type="ECO:0000256" key="3">
    <source>
        <dbReference type="ARBA" id="ARBA00023002"/>
    </source>
</evidence>
<keyword evidence="2" id="KW-0521">NADP</keyword>
<dbReference type="EMBL" id="CP089275">
    <property type="protein sequence ID" value="USP74981.1"/>
    <property type="molecule type" value="Genomic_DNA"/>
</dbReference>
<dbReference type="Gene3D" id="3.40.50.720">
    <property type="entry name" value="NAD(P)-binding Rossmann-like Domain"/>
    <property type="match status" value="1"/>
</dbReference>
<dbReference type="InterPro" id="IPR036291">
    <property type="entry name" value="NAD(P)-bd_dom_sf"/>
</dbReference>
<protein>
    <recommendedName>
        <fullName evidence="4">NAD(P)-binding domain-containing protein</fullName>
    </recommendedName>
</protein>
<keyword evidence="3" id="KW-0560">Oxidoreductase</keyword>
<dbReference type="SUPFAM" id="SSF51735">
    <property type="entry name" value="NAD(P)-binding Rossmann-fold domains"/>
    <property type="match status" value="1"/>
</dbReference>
<dbReference type="Proteomes" id="UP001056012">
    <property type="component" value="Chromosome 2"/>
</dbReference>
<reference evidence="5" key="1">
    <citation type="submission" date="2021-12" db="EMBL/GenBank/DDBJ databases">
        <title>Curvularia clavata genome.</title>
        <authorList>
            <person name="Cao Y."/>
        </authorList>
    </citation>
    <scope>NUCLEOTIDE SEQUENCE</scope>
    <source>
        <strain evidence="5">Yc1106</strain>
    </source>
</reference>
<evidence type="ECO:0000259" key="4">
    <source>
        <dbReference type="Pfam" id="PF13460"/>
    </source>
</evidence>
<feature type="domain" description="NAD(P)-binding" evidence="4">
    <location>
        <begin position="12"/>
        <end position="162"/>
    </location>
</feature>
<dbReference type="Gene3D" id="3.90.25.10">
    <property type="entry name" value="UDP-galactose 4-epimerase, domain 1"/>
    <property type="match status" value="1"/>
</dbReference>